<keyword evidence="6" id="KW-1185">Reference proteome</keyword>
<evidence type="ECO:0000256" key="2">
    <source>
        <dbReference type="SAM" id="Phobius"/>
    </source>
</evidence>
<evidence type="ECO:0000256" key="1">
    <source>
        <dbReference type="SAM" id="MobiDB-lite"/>
    </source>
</evidence>
<dbReference type="InterPro" id="IPR025558">
    <property type="entry name" value="DUF4283"/>
</dbReference>
<feature type="transmembrane region" description="Helical" evidence="2">
    <location>
        <begin position="465"/>
        <end position="483"/>
    </location>
</feature>
<organism evidence="5 6">
    <name type="scientific">Trifolium subterraneum</name>
    <name type="common">Subterranean clover</name>
    <dbReference type="NCBI Taxonomy" id="3900"/>
    <lineage>
        <taxon>Eukaryota</taxon>
        <taxon>Viridiplantae</taxon>
        <taxon>Streptophyta</taxon>
        <taxon>Embryophyta</taxon>
        <taxon>Tracheophyta</taxon>
        <taxon>Spermatophyta</taxon>
        <taxon>Magnoliopsida</taxon>
        <taxon>eudicotyledons</taxon>
        <taxon>Gunneridae</taxon>
        <taxon>Pentapetalae</taxon>
        <taxon>rosids</taxon>
        <taxon>fabids</taxon>
        <taxon>Fabales</taxon>
        <taxon>Fabaceae</taxon>
        <taxon>Papilionoideae</taxon>
        <taxon>50 kb inversion clade</taxon>
        <taxon>NPAAA clade</taxon>
        <taxon>Hologalegina</taxon>
        <taxon>IRL clade</taxon>
        <taxon>Trifolieae</taxon>
        <taxon>Trifolium</taxon>
    </lineage>
</organism>
<accession>A0A2Z6PGX9</accession>
<evidence type="ECO:0000259" key="4">
    <source>
        <dbReference type="Pfam" id="PF14111"/>
    </source>
</evidence>
<dbReference type="InterPro" id="IPR005135">
    <property type="entry name" value="Endo/exonuclease/phosphatase"/>
</dbReference>
<name>A0A2Z6PGX9_TRISU</name>
<sequence>MEDFVFNAVTPPPHKPPDNEEQPTKTKKVSFRDILTEGQEMQREKEKVDLIEKVLPWNETLVVKLLGKNVGYNLMKDRLKTLWRLSRRFEIMNVDNSFYMVKCERMVDREKIVSEGPWMLFDHYLAVARWTPDFASPHAKIEKTLVWIQFSGLNLVYYDESVLLGFTYVIGTPVKVDINTLKVERGRFARVCVEIDLILPVVGKVNINGHWYKVQYEGLHIICGSCGCYGHHTRYCKKKTVQKIPTKPTATHQGGGTGNTHVNVEPATDQNKEKNYSPGEELGIINEAHGEWLVVQRKKKQNKKGFKDVIVMSWNVWGAANNKAKRHISKVVRKYSPTFLLIMETHTSFQKTKKFWQGIGYVNVHYVDARGHSGDIWLLKQQGSNIVADVFEFCTSRLELWHHINDLRKDITEPWLLMGNFNGIIRPSDQKGGHVREIARCTISWIGHSHAFPGLWLFPKLTWKYFANSILITTLYSFIAVYLDKIMASNGQGYYTNSKDTSPHPEYLATMPGTPPKQAKQILTPEDLNRPTIHYIKENRELAHIIGI</sequence>
<feature type="region of interest" description="Disordered" evidence="1">
    <location>
        <begin position="1"/>
        <end position="28"/>
    </location>
</feature>
<keyword evidence="2" id="KW-0812">Transmembrane</keyword>
<dbReference type="EMBL" id="DF974068">
    <property type="protein sequence ID" value="GAU44739.1"/>
    <property type="molecule type" value="Genomic_DNA"/>
</dbReference>
<reference evidence="6" key="1">
    <citation type="journal article" date="2017" name="Front. Plant Sci.">
        <title>Climate Clever Clovers: New Paradigm to Reduce the Environmental Footprint of Ruminants by Breeding Low Methanogenic Forages Utilizing Haplotype Variation.</title>
        <authorList>
            <person name="Kaur P."/>
            <person name="Appels R."/>
            <person name="Bayer P.E."/>
            <person name="Keeble-Gagnere G."/>
            <person name="Wang J."/>
            <person name="Hirakawa H."/>
            <person name="Shirasawa K."/>
            <person name="Vercoe P."/>
            <person name="Stefanova K."/>
            <person name="Durmic Z."/>
            <person name="Nichols P."/>
            <person name="Revell C."/>
            <person name="Isobe S.N."/>
            <person name="Edwards D."/>
            <person name="Erskine W."/>
        </authorList>
    </citation>
    <scope>NUCLEOTIDE SEQUENCE [LARGE SCALE GENOMIC DNA]</scope>
    <source>
        <strain evidence="6">cv. Daliak</strain>
    </source>
</reference>
<feature type="compositionally biased region" description="Basic and acidic residues" evidence="1">
    <location>
        <begin position="15"/>
        <end position="28"/>
    </location>
</feature>
<proteinExistence type="predicted"/>
<dbReference type="SUPFAM" id="SSF56219">
    <property type="entry name" value="DNase I-like"/>
    <property type="match status" value="1"/>
</dbReference>
<protein>
    <recommendedName>
        <fullName evidence="7">DUF4283 domain-containing protein</fullName>
    </recommendedName>
</protein>
<dbReference type="Pfam" id="PF03372">
    <property type="entry name" value="Exo_endo_phos"/>
    <property type="match status" value="1"/>
</dbReference>
<dbReference type="InterPro" id="IPR036691">
    <property type="entry name" value="Endo/exonu/phosph_ase_sf"/>
</dbReference>
<dbReference type="InterPro" id="IPR040256">
    <property type="entry name" value="At4g02000-like"/>
</dbReference>
<dbReference type="PANTHER" id="PTHR31286:SF171">
    <property type="entry name" value="CCHC-TYPE DOMAIN-CONTAINING PROTEIN"/>
    <property type="match status" value="1"/>
</dbReference>
<dbReference type="Gene3D" id="3.60.10.10">
    <property type="entry name" value="Endonuclease/exonuclease/phosphatase"/>
    <property type="match status" value="1"/>
</dbReference>
<evidence type="ECO:0000259" key="3">
    <source>
        <dbReference type="Pfam" id="PF03372"/>
    </source>
</evidence>
<evidence type="ECO:0008006" key="7">
    <source>
        <dbReference type="Google" id="ProtNLM"/>
    </source>
</evidence>
<keyword evidence="2" id="KW-0472">Membrane</keyword>
<gene>
    <name evidence="5" type="ORF">TSUD_181460</name>
</gene>
<dbReference type="Pfam" id="PF14111">
    <property type="entry name" value="DUF4283"/>
    <property type="match status" value="1"/>
</dbReference>
<dbReference type="PANTHER" id="PTHR31286">
    <property type="entry name" value="GLYCINE-RICH CELL WALL STRUCTURAL PROTEIN 1.8-LIKE"/>
    <property type="match status" value="1"/>
</dbReference>
<feature type="domain" description="Endonuclease/exonuclease/phosphatase" evidence="3">
    <location>
        <begin position="312"/>
        <end position="490"/>
    </location>
</feature>
<dbReference type="OrthoDB" id="1399756at2759"/>
<evidence type="ECO:0000313" key="5">
    <source>
        <dbReference type="EMBL" id="GAU44739.1"/>
    </source>
</evidence>
<feature type="region of interest" description="Disordered" evidence="1">
    <location>
        <begin position="246"/>
        <end position="275"/>
    </location>
</feature>
<feature type="domain" description="DUF4283" evidence="4">
    <location>
        <begin position="57"/>
        <end position="135"/>
    </location>
</feature>
<dbReference type="Proteomes" id="UP000242715">
    <property type="component" value="Unassembled WGS sequence"/>
</dbReference>
<evidence type="ECO:0000313" key="6">
    <source>
        <dbReference type="Proteomes" id="UP000242715"/>
    </source>
</evidence>
<dbReference type="GO" id="GO:0003824">
    <property type="term" value="F:catalytic activity"/>
    <property type="evidence" value="ECO:0007669"/>
    <property type="project" value="InterPro"/>
</dbReference>
<keyword evidence="2" id="KW-1133">Transmembrane helix</keyword>
<dbReference type="AlphaFoldDB" id="A0A2Z6PGX9"/>